<proteinExistence type="inferred from homology"/>
<dbReference type="EMBL" id="RBIG01000002">
    <property type="protein sequence ID" value="RKQ70319.1"/>
    <property type="molecule type" value="Genomic_DNA"/>
</dbReference>
<keyword evidence="1" id="KW-0375">Hydrogen ion transport</keyword>
<dbReference type="Pfam" id="PF09527">
    <property type="entry name" value="ATPase_gene1"/>
    <property type="match status" value="1"/>
</dbReference>
<dbReference type="InterPro" id="IPR032820">
    <property type="entry name" value="ATPase_put"/>
</dbReference>
<protein>
    <recommendedName>
        <fullName evidence="1">ATP synthase protein I</fullName>
    </recommendedName>
</protein>
<keyword evidence="1" id="KW-0813">Transport</keyword>
<dbReference type="AlphaFoldDB" id="A0A420WH98"/>
<comment type="caution">
    <text evidence="4">The sequence shown here is derived from an EMBL/GenBank/DDBJ whole genome shotgun (WGS) entry which is preliminary data.</text>
</comment>
<evidence type="ECO:0000256" key="2">
    <source>
        <dbReference type="SAM" id="MobiDB-lite"/>
    </source>
</evidence>
<sequence>MFILTDREPEKTSLRDIAERLNQARGTQGGKKERSGGAGSLNSSFGTGLRIGVEMVSALAVGLGIGWLLDAWLDTKPWLMVVFFFLGAGAGVMNVYRAIMGIGLAPGYRKPTAKARDEDGTDLDA</sequence>
<reference evidence="4 5" key="1">
    <citation type="submission" date="2018-10" db="EMBL/GenBank/DDBJ databases">
        <title>Comparative analysis of microorganisms from saline springs in Andes Mountain Range, Colombia.</title>
        <authorList>
            <person name="Rubin E."/>
        </authorList>
    </citation>
    <scope>NUCLEOTIDE SEQUENCE [LARGE SCALE GENOMIC DNA]</scope>
    <source>
        <strain evidence="4 5">USBA 36</strain>
    </source>
</reference>
<dbReference type="InterPro" id="IPR016989">
    <property type="entry name" value="Atp1_alphaprobac"/>
</dbReference>
<comment type="function">
    <text evidence="1">A possible function for this protein is to guide the assembly of the membrane sector of the ATPase enzyme complex.</text>
</comment>
<feature type="transmembrane region" description="Helical" evidence="3">
    <location>
        <begin position="51"/>
        <end position="72"/>
    </location>
</feature>
<dbReference type="PIRSF" id="PIRSF032126">
    <property type="entry name" value="F0F1_ATP_synthase_subunit_I"/>
    <property type="match status" value="1"/>
</dbReference>
<evidence type="ECO:0000313" key="5">
    <source>
        <dbReference type="Proteomes" id="UP000277424"/>
    </source>
</evidence>
<feature type="region of interest" description="Disordered" evidence="2">
    <location>
        <begin position="21"/>
        <end position="40"/>
    </location>
</feature>
<evidence type="ECO:0000256" key="1">
    <source>
        <dbReference type="PIRNR" id="PIRNR032126"/>
    </source>
</evidence>
<evidence type="ECO:0000256" key="3">
    <source>
        <dbReference type="SAM" id="Phobius"/>
    </source>
</evidence>
<keyword evidence="1" id="KW-0406">Ion transport</keyword>
<organism evidence="4 5">
    <name type="scientific">Oceanibaculum indicum</name>
    <dbReference type="NCBI Taxonomy" id="526216"/>
    <lineage>
        <taxon>Bacteria</taxon>
        <taxon>Pseudomonadati</taxon>
        <taxon>Pseudomonadota</taxon>
        <taxon>Alphaproteobacteria</taxon>
        <taxon>Rhodospirillales</taxon>
        <taxon>Oceanibaculaceae</taxon>
        <taxon>Oceanibaculum</taxon>
    </lineage>
</organism>
<dbReference type="GO" id="GO:0045259">
    <property type="term" value="C:proton-transporting ATP synthase complex"/>
    <property type="evidence" value="ECO:0007669"/>
    <property type="project" value="UniProtKB-UniRule"/>
</dbReference>
<feature type="transmembrane region" description="Helical" evidence="3">
    <location>
        <begin position="78"/>
        <end position="99"/>
    </location>
</feature>
<dbReference type="Proteomes" id="UP000277424">
    <property type="component" value="Unassembled WGS sequence"/>
</dbReference>
<dbReference type="RefSeq" id="WP_008945928.1">
    <property type="nucleotide sequence ID" value="NZ_RBIG01000002.1"/>
</dbReference>
<keyword evidence="1 3" id="KW-0472">Membrane</keyword>
<dbReference type="GO" id="GO:1902600">
    <property type="term" value="P:proton transmembrane transport"/>
    <property type="evidence" value="ECO:0007669"/>
    <property type="project" value="UniProtKB-KW"/>
</dbReference>
<keyword evidence="3" id="KW-1133">Transmembrane helix</keyword>
<comment type="similarity">
    <text evidence="1">Belongs to the bacterial AtpI family.</text>
</comment>
<keyword evidence="3" id="KW-0812">Transmembrane</keyword>
<gene>
    <name evidence="4" type="ORF">BCL74_2263</name>
</gene>
<accession>A0A420WH98</accession>
<name>A0A420WH98_9PROT</name>
<evidence type="ECO:0000313" key="4">
    <source>
        <dbReference type="EMBL" id="RKQ70319.1"/>
    </source>
</evidence>